<feature type="transmembrane region" description="Helical" evidence="1">
    <location>
        <begin position="12"/>
        <end position="32"/>
    </location>
</feature>
<feature type="transmembrane region" description="Helical" evidence="1">
    <location>
        <begin position="68"/>
        <end position="97"/>
    </location>
</feature>
<protein>
    <submittedName>
        <fullName evidence="2">DUF4199 domain-containing protein</fullName>
    </submittedName>
</protein>
<dbReference type="Pfam" id="PF13858">
    <property type="entry name" value="DUF4199"/>
    <property type="match status" value="1"/>
</dbReference>
<dbReference type="RefSeq" id="WP_245119096.1">
    <property type="nucleotide sequence ID" value="NZ_CP095061.1"/>
</dbReference>
<dbReference type="Gene3D" id="1.10.1760.20">
    <property type="match status" value="1"/>
</dbReference>
<evidence type="ECO:0000313" key="2">
    <source>
        <dbReference type="EMBL" id="UOQ65087.1"/>
    </source>
</evidence>
<feature type="transmembrane region" description="Helical" evidence="1">
    <location>
        <begin position="142"/>
        <end position="165"/>
    </location>
</feature>
<keyword evidence="1" id="KW-0812">Transmembrane</keyword>
<reference evidence="2" key="1">
    <citation type="submission" date="2022-04" db="EMBL/GenBank/DDBJ databases">
        <title>Hymenobacter sp. isolated from the air.</title>
        <authorList>
            <person name="Won M."/>
            <person name="Lee C.-M."/>
            <person name="Woen H.-Y."/>
            <person name="Kwon S.-W."/>
        </authorList>
    </citation>
    <scope>NUCLEOTIDE SEQUENCE</scope>
    <source>
        <strain evidence="2">5420S-77</strain>
    </source>
</reference>
<accession>A0ABY4G2L1</accession>
<dbReference type="Proteomes" id="UP000830401">
    <property type="component" value="Chromosome"/>
</dbReference>
<feature type="transmembrane region" description="Helical" evidence="1">
    <location>
        <begin position="44"/>
        <end position="61"/>
    </location>
</feature>
<dbReference type="EMBL" id="CP095061">
    <property type="protein sequence ID" value="UOQ65087.1"/>
    <property type="molecule type" value="Genomic_DNA"/>
</dbReference>
<keyword evidence="1" id="KW-1133">Transmembrane helix</keyword>
<keyword evidence="3" id="KW-1185">Reference proteome</keyword>
<dbReference type="InterPro" id="IPR025250">
    <property type="entry name" value="DUF4199"/>
</dbReference>
<sequence>MENTATRVSTSAVAIRYGILTGLVSVIISFVLNMTGLEQSPAKWLTTVVLIVGIVLAHNFFKQQNGGFLAYGQGLGIGAILSSIVGVIGAIFTYVYINFIDTGFTARLLEKARTDMETQGKMTDAQIDQAMAWTAKFMTGSMLVAIVVLATVLTGFLASLVISAVTKNPRPEFE</sequence>
<evidence type="ECO:0000256" key="1">
    <source>
        <dbReference type="SAM" id="Phobius"/>
    </source>
</evidence>
<evidence type="ECO:0000313" key="3">
    <source>
        <dbReference type="Proteomes" id="UP000830401"/>
    </source>
</evidence>
<proteinExistence type="predicted"/>
<keyword evidence="1" id="KW-0472">Membrane</keyword>
<gene>
    <name evidence="2" type="ORF">MUN86_16150</name>
</gene>
<organism evidence="2 3">
    <name type="scientific">Hymenobacter volaticus</name>
    <dbReference type="NCBI Taxonomy" id="2932254"/>
    <lineage>
        <taxon>Bacteria</taxon>
        <taxon>Pseudomonadati</taxon>
        <taxon>Bacteroidota</taxon>
        <taxon>Cytophagia</taxon>
        <taxon>Cytophagales</taxon>
        <taxon>Hymenobacteraceae</taxon>
        <taxon>Hymenobacter</taxon>
    </lineage>
</organism>
<name>A0ABY4G2L1_9BACT</name>